<gene>
    <name evidence="2" type="ORF">QO001_003064</name>
</gene>
<evidence type="ECO:0000313" key="2">
    <source>
        <dbReference type="EMBL" id="MDQ0544135.1"/>
    </source>
</evidence>
<accession>A0AAJ1WWU9</accession>
<feature type="region of interest" description="Disordered" evidence="1">
    <location>
        <begin position="45"/>
        <end position="66"/>
    </location>
</feature>
<reference evidence="2" key="1">
    <citation type="submission" date="2023-07" db="EMBL/GenBank/DDBJ databases">
        <title>Genomic Encyclopedia of Type Strains, Phase IV (KMG-IV): sequencing the most valuable type-strain genomes for metagenomic binning, comparative biology and taxonomic classification.</title>
        <authorList>
            <person name="Goeker M."/>
        </authorList>
    </citation>
    <scope>NUCLEOTIDE SEQUENCE</scope>
    <source>
        <strain evidence="2">DSM 19569</strain>
    </source>
</reference>
<comment type="caution">
    <text evidence="2">The sequence shown here is derived from an EMBL/GenBank/DDBJ whole genome shotgun (WGS) entry which is preliminary data.</text>
</comment>
<sequence length="228" mass="25799">MDASYATFKRDQVEQAIAIASGINPQHEPKRFDALRIELKRLLDRDRRQEQETPRGRPVRRAFHGEGPPGRGIDVLYSGYEAFALLIALRLMRGGLTQARAVDFLRDLRAPLAGFHYETLRQDPHDLRPDVDPGDLENLIRIGALIREPEDLAHLTALAGEHAEAFDVSSPEKKPVSGNICRSLDDLCHRLRWASHEGHALIVVELVNAAHQLAHHLKRIEPRPRGRR</sequence>
<dbReference type="AlphaFoldDB" id="A0AAJ1WWU9"/>
<dbReference type="EMBL" id="JAUSWL010000004">
    <property type="protein sequence ID" value="MDQ0544135.1"/>
    <property type="molecule type" value="Genomic_DNA"/>
</dbReference>
<organism evidence="2 3">
    <name type="scientific">Methylobacterium brachiatum</name>
    <dbReference type="NCBI Taxonomy" id="269660"/>
    <lineage>
        <taxon>Bacteria</taxon>
        <taxon>Pseudomonadati</taxon>
        <taxon>Pseudomonadota</taxon>
        <taxon>Alphaproteobacteria</taxon>
        <taxon>Hyphomicrobiales</taxon>
        <taxon>Methylobacteriaceae</taxon>
        <taxon>Methylobacterium</taxon>
    </lineage>
</organism>
<feature type="compositionally biased region" description="Basic and acidic residues" evidence="1">
    <location>
        <begin position="45"/>
        <end position="55"/>
    </location>
</feature>
<evidence type="ECO:0000256" key="1">
    <source>
        <dbReference type="SAM" id="MobiDB-lite"/>
    </source>
</evidence>
<evidence type="ECO:0000313" key="3">
    <source>
        <dbReference type="Proteomes" id="UP001223420"/>
    </source>
</evidence>
<dbReference type="Proteomes" id="UP001223420">
    <property type="component" value="Unassembled WGS sequence"/>
</dbReference>
<dbReference type="RefSeq" id="WP_230366512.1">
    <property type="nucleotide sequence ID" value="NZ_JAJALK010000005.1"/>
</dbReference>
<name>A0AAJ1WWU9_9HYPH</name>
<protein>
    <submittedName>
        <fullName evidence="2">Uncharacterized protein</fullName>
    </submittedName>
</protein>
<proteinExistence type="predicted"/>